<evidence type="ECO:0000313" key="1">
    <source>
        <dbReference type="EMBL" id="CBX70142.1"/>
    </source>
</evidence>
<reference evidence="1" key="1">
    <citation type="journal article" date="2011" name="BMC Genomics">
        <title>Shotgun sequencing of Yersinia enterocolitica strain W22703 (biotype 2, serotype O:9): genomic evidence for oscillation between invertebrates and mammals.</title>
        <authorList>
            <person name="Fuchs T.M."/>
            <person name="Brandt K."/>
            <person name="Starke M."/>
            <person name="Rattei T."/>
        </authorList>
    </citation>
    <scope>NUCLEOTIDE SEQUENCE</scope>
</reference>
<dbReference type="AlphaFoldDB" id="F4MWD4"/>
<name>F4MWD4_YEREN</name>
<gene>
    <name evidence="1" type="ORF">YEW_GF26830</name>
</gene>
<protein>
    <submittedName>
        <fullName evidence="1">Uncharacterized protein</fullName>
    </submittedName>
</protein>
<proteinExistence type="predicted"/>
<dbReference type="EMBL" id="FR718518">
    <property type="protein sequence ID" value="CBX70142.1"/>
    <property type="molecule type" value="Genomic_DNA"/>
</dbReference>
<accession>F4MWD4</accession>
<sequence>MYLLASHWANDKSVIGVGTLFEFLFCSFGKIFGKDVFVNHLINK</sequence>
<organism evidence="1">
    <name type="scientific">Yersinia enterocolitica W22703</name>
    <dbReference type="NCBI Taxonomy" id="913028"/>
    <lineage>
        <taxon>Bacteria</taxon>
        <taxon>Pseudomonadati</taxon>
        <taxon>Pseudomonadota</taxon>
        <taxon>Gammaproteobacteria</taxon>
        <taxon>Enterobacterales</taxon>
        <taxon>Yersiniaceae</taxon>
        <taxon>Yersinia</taxon>
    </lineage>
</organism>